<protein>
    <submittedName>
        <fullName evidence="1">Uncharacterized protein</fullName>
    </submittedName>
</protein>
<evidence type="ECO:0000313" key="1">
    <source>
        <dbReference type="EMBL" id="TLD69922.1"/>
    </source>
</evidence>
<dbReference type="OrthoDB" id="370799at2"/>
<gene>
    <name evidence="1" type="ORF">FEM03_14405</name>
</gene>
<organism evidence="1 2">
    <name type="scientific">Phragmitibacter flavus</name>
    <dbReference type="NCBI Taxonomy" id="2576071"/>
    <lineage>
        <taxon>Bacteria</taxon>
        <taxon>Pseudomonadati</taxon>
        <taxon>Verrucomicrobiota</taxon>
        <taxon>Verrucomicrobiia</taxon>
        <taxon>Verrucomicrobiales</taxon>
        <taxon>Verrucomicrobiaceae</taxon>
        <taxon>Phragmitibacter</taxon>
    </lineage>
</organism>
<accession>A0A5R8KC90</accession>
<name>A0A5R8KC90_9BACT</name>
<proteinExistence type="predicted"/>
<dbReference type="RefSeq" id="WP_138086977.1">
    <property type="nucleotide sequence ID" value="NZ_VAUV01000010.1"/>
</dbReference>
<sequence>MTVEELLESVLRDDAPPDDVSAEARALWHAKKGNWDESHEIAQDIHSRMGSWIHALLHLIEGDQGNANYWFHKAQKPVRKPADIESEWRVIAAEVLGA</sequence>
<dbReference type="AlphaFoldDB" id="A0A5R8KC90"/>
<keyword evidence="2" id="KW-1185">Reference proteome</keyword>
<comment type="caution">
    <text evidence="1">The sequence shown here is derived from an EMBL/GenBank/DDBJ whole genome shotgun (WGS) entry which is preliminary data.</text>
</comment>
<dbReference type="Proteomes" id="UP000306196">
    <property type="component" value="Unassembled WGS sequence"/>
</dbReference>
<evidence type="ECO:0000313" key="2">
    <source>
        <dbReference type="Proteomes" id="UP000306196"/>
    </source>
</evidence>
<reference evidence="1 2" key="1">
    <citation type="submission" date="2019-05" db="EMBL/GenBank/DDBJ databases">
        <title>Verrucobacter flavum gen. nov., sp. nov. a new member of the family Verrucomicrobiaceae.</title>
        <authorList>
            <person name="Szuroczki S."/>
            <person name="Abbaszade G."/>
            <person name="Szabo A."/>
            <person name="Felfoldi T."/>
            <person name="Schumann P."/>
            <person name="Boka K."/>
            <person name="Keki Z."/>
            <person name="Toumi M."/>
            <person name="Toth E."/>
        </authorList>
    </citation>
    <scope>NUCLEOTIDE SEQUENCE [LARGE SCALE GENOMIC DNA]</scope>
    <source>
        <strain evidence="1 2">MG-N-17</strain>
    </source>
</reference>
<dbReference type="EMBL" id="VAUV01000010">
    <property type="protein sequence ID" value="TLD69922.1"/>
    <property type="molecule type" value="Genomic_DNA"/>
</dbReference>